<evidence type="ECO:0000313" key="1">
    <source>
        <dbReference type="EMBL" id="PRQ65134.1"/>
    </source>
</evidence>
<gene>
    <name evidence="1" type="ORF">COR51_23725</name>
</gene>
<evidence type="ECO:0000313" key="2">
    <source>
        <dbReference type="Proteomes" id="UP000238163"/>
    </source>
</evidence>
<reference evidence="1 2" key="2">
    <citation type="submission" date="2018-03" db="EMBL/GenBank/DDBJ databases">
        <title>Genetic Diversity and Phenotypic Plasticity of AHL Mediated Quorum Sensing in Environmental Strains of Vibrio mediterranei.</title>
        <authorList>
            <person name="Lantoine F."/>
            <person name="Vouve F."/>
        </authorList>
    </citation>
    <scope>NUCLEOTIDE SEQUENCE [LARGE SCALE GENOMIC DNA]</scope>
    <source>
        <strain evidence="1 2">17LN0615E</strain>
    </source>
</reference>
<dbReference type="RefSeq" id="WP_106008896.1">
    <property type="nucleotide sequence ID" value="NZ_JAKEUH010000225.1"/>
</dbReference>
<keyword evidence="2" id="KW-1185">Reference proteome</keyword>
<dbReference type="EMBL" id="NWTN01000026">
    <property type="protein sequence ID" value="PRQ65134.1"/>
    <property type="molecule type" value="Genomic_DNA"/>
</dbReference>
<accession>A0ABX5D6A0</accession>
<sequence>MQYPIVLANRERHAILHASINPNKRATYPYASSFFKFLFGTTRPQQWCLSSYGYNKVSHNQYSCTREELNHALNELIKSEGKKVLHPLGQGERNFLYPHLKHAEEQRFSHRSAAKHHVSAKLSDREHKALENAALEELMASPGDALVDWVYKHEGTLCEITLRQGLRLYFNQHLTLDYSFEELYPKELNWPNWRIASAINCEINH</sequence>
<proteinExistence type="predicted"/>
<reference evidence="1 2" key="1">
    <citation type="submission" date="2017-09" db="EMBL/GenBank/DDBJ databases">
        <authorList>
            <person name="Girard L."/>
            <person name="Lami R."/>
            <person name="Suzuki M."/>
            <person name="Baudart J."/>
        </authorList>
    </citation>
    <scope>NUCLEOTIDE SEQUENCE [LARGE SCALE GENOMIC DNA]</scope>
    <source>
        <strain evidence="1 2">17LN0615E</strain>
    </source>
</reference>
<dbReference type="Proteomes" id="UP000238163">
    <property type="component" value="Unassembled WGS sequence"/>
</dbReference>
<comment type="caution">
    <text evidence="1">The sequence shown here is derived from an EMBL/GenBank/DDBJ whole genome shotgun (WGS) entry which is preliminary data.</text>
</comment>
<organism evidence="1 2">
    <name type="scientific">Vibrio mediterranei</name>
    <dbReference type="NCBI Taxonomy" id="689"/>
    <lineage>
        <taxon>Bacteria</taxon>
        <taxon>Pseudomonadati</taxon>
        <taxon>Pseudomonadota</taxon>
        <taxon>Gammaproteobacteria</taxon>
        <taxon>Vibrionales</taxon>
        <taxon>Vibrionaceae</taxon>
        <taxon>Vibrio</taxon>
    </lineage>
</organism>
<name>A0ABX5D6A0_9VIBR</name>
<protein>
    <submittedName>
        <fullName evidence="1">Uncharacterized protein</fullName>
    </submittedName>
</protein>